<dbReference type="Proteomes" id="UP000037854">
    <property type="component" value="Unassembled WGS sequence"/>
</dbReference>
<evidence type="ECO:0000256" key="1">
    <source>
        <dbReference type="SAM" id="Phobius"/>
    </source>
</evidence>
<keyword evidence="3" id="KW-1185">Reference proteome</keyword>
<keyword evidence="1" id="KW-0812">Transmembrane</keyword>
<feature type="transmembrane region" description="Helical" evidence="1">
    <location>
        <begin position="50"/>
        <end position="69"/>
    </location>
</feature>
<accession>A0ABR5MM06</accession>
<keyword evidence="1" id="KW-1133">Transmembrane helix</keyword>
<organism evidence="2 3">
    <name type="scientific">Oceanobacillus caeni</name>
    <dbReference type="NCBI Taxonomy" id="405946"/>
    <lineage>
        <taxon>Bacteria</taxon>
        <taxon>Bacillati</taxon>
        <taxon>Bacillota</taxon>
        <taxon>Bacilli</taxon>
        <taxon>Bacillales</taxon>
        <taxon>Bacillaceae</taxon>
        <taxon>Oceanobacillus</taxon>
    </lineage>
</organism>
<evidence type="ECO:0008006" key="4">
    <source>
        <dbReference type="Google" id="ProtNLM"/>
    </source>
</evidence>
<sequence>MFLREEGNLINIIIYLLSFFITVPIVATLTLYIIVLKIRRSSRKAVHKAVNWSTIFYILSVLILIQYLFNVSITGSVLIFMIIVLTIIIIYQWKTNVDIKIKKAFKILWKICFLLFFILYISFIIIGLIMEIV</sequence>
<keyword evidence="1" id="KW-0472">Membrane</keyword>
<feature type="transmembrane region" description="Helical" evidence="1">
    <location>
        <begin position="107"/>
        <end position="130"/>
    </location>
</feature>
<protein>
    <recommendedName>
        <fullName evidence="4">DUF3397 domain-containing protein</fullName>
    </recommendedName>
</protein>
<dbReference type="RefSeq" id="WP_060667915.1">
    <property type="nucleotide sequence ID" value="NZ_LGTK01000008.1"/>
</dbReference>
<evidence type="ECO:0000313" key="2">
    <source>
        <dbReference type="EMBL" id="KPH77189.1"/>
    </source>
</evidence>
<gene>
    <name evidence="2" type="ORF">AFL42_04020</name>
</gene>
<dbReference type="InterPro" id="IPR024515">
    <property type="entry name" value="DUF3397"/>
</dbReference>
<proteinExistence type="predicted"/>
<feature type="transmembrane region" description="Helical" evidence="1">
    <location>
        <begin position="12"/>
        <end position="38"/>
    </location>
</feature>
<dbReference type="InterPro" id="IPR016945">
    <property type="entry name" value="UCP030092"/>
</dbReference>
<dbReference type="EMBL" id="LGTK01000008">
    <property type="protein sequence ID" value="KPH77189.1"/>
    <property type="molecule type" value="Genomic_DNA"/>
</dbReference>
<dbReference type="Pfam" id="PF11877">
    <property type="entry name" value="DUF3397"/>
    <property type="match status" value="1"/>
</dbReference>
<comment type="caution">
    <text evidence="2">The sequence shown here is derived from an EMBL/GenBank/DDBJ whole genome shotgun (WGS) entry which is preliminary data.</text>
</comment>
<reference evidence="2 3" key="1">
    <citation type="submission" date="2015-07" db="EMBL/GenBank/DDBJ databases">
        <title>High-quality draft genome sequence of Oceanobacillus caeni HM6, a bacillus isolated from a human feces.</title>
        <authorList>
            <person name="Kumar J."/>
            <person name="Verma M.K."/>
            <person name="Pandey R."/>
            <person name="Bhambi M."/>
            <person name="Chauhan N."/>
        </authorList>
    </citation>
    <scope>NUCLEOTIDE SEQUENCE [LARGE SCALE GENOMIC DNA]</scope>
    <source>
        <strain evidence="2 3">HM6</strain>
    </source>
</reference>
<dbReference type="PIRSF" id="PIRSF030092">
    <property type="entry name" value="UCP030092"/>
    <property type="match status" value="1"/>
</dbReference>
<name>A0ABR5MM06_9BACI</name>
<evidence type="ECO:0000313" key="3">
    <source>
        <dbReference type="Proteomes" id="UP000037854"/>
    </source>
</evidence>
<feature type="transmembrane region" description="Helical" evidence="1">
    <location>
        <begin position="75"/>
        <end position="95"/>
    </location>
</feature>